<accession>A0A3R7NZ90</accession>
<feature type="transmembrane region" description="Helical" evidence="1">
    <location>
        <begin position="678"/>
        <end position="703"/>
    </location>
</feature>
<dbReference type="Proteomes" id="UP000283509">
    <property type="component" value="Unassembled WGS sequence"/>
</dbReference>
<feature type="transmembrane region" description="Helical" evidence="1">
    <location>
        <begin position="303"/>
        <end position="327"/>
    </location>
</feature>
<evidence type="ECO:0000313" key="3">
    <source>
        <dbReference type="Proteomes" id="UP000283509"/>
    </source>
</evidence>
<feature type="transmembrane region" description="Helical" evidence="1">
    <location>
        <begin position="90"/>
        <end position="111"/>
    </location>
</feature>
<keyword evidence="1" id="KW-1133">Transmembrane helix</keyword>
<keyword evidence="3" id="KW-1185">Reference proteome</keyword>
<proteinExistence type="predicted"/>
<feature type="transmembrane region" description="Helical" evidence="1">
    <location>
        <begin position="386"/>
        <end position="405"/>
    </location>
</feature>
<keyword evidence="1" id="KW-0472">Membrane</keyword>
<organism evidence="2 3">
    <name type="scientific">Penaeus vannamei</name>
    <name type="common">Whiteleg shrimp</name>
    <name type="synonym">Litopenaeus vannamei</name>
    <dbReference type="NCBI Taxonomy" id="6689"/>
    <lineage>
        <taxon>Eukaryota</taxon>
        <taxon>Metazoa</taxon>
        <taxon>Ecdysozoa</taxon>
        <taxon>Arthropoda</taxon>
        <taxon>Crustacea</taxon>
        <taxon>Multicrustacea</taxon>
        <taxon>Malacostraca</taxon>
        <taxon>Eumalacostraca</taxon>
        <taxon>Eucarida</taxon>
        <taxon>Decapoda</taxon>
        <taxon>Dendrobranchiata</taxon>
        <taxon>Penaeoidea</taxon>
        <taxon>Penaeidae</taxon>
        <taxon>Penaeus</taxon>
    </lineage>
</organism>
<sequence length="751" mass="81387">MRVCVRKRTTWFTRTTPFITNRASLFLLTLGIHSSGYFFWDSILRATSSGIPFSGLLPLGFHSSGYFLWDSILRATYPGIPISGLLPLGFHLGLLPLGFISRATSSGIPFLGLLPWDFHFSGYLWDPISGYFLWISISWATFWDSNLLLWDSIPRRYFGIPFSRATYPGIPFGYFLWDSIPRATSSGIPFLGLLTLGFHSRLTSSGISILGLLPWARAITHSILLATYLALPCGFHSRATYLGFHSSGYIPWDSISPGYLPWDSILGLLPLGFHSSGYLPGISIPRANLPGIPFPRANPGISILGLLTLGFHSSGLLTPGIPFLGLLTPGFHSGYLPWAPILGLLPLDSTSRATYPGIPFLGLLPGIPFGLLTWDSIPRATSLDSISLGLLYPGIPFLGAGIPFLNSGIPFSGLLTLGIPFSGAIPLDFPLATYPGIPFPRATSSWDSILTLPWDSISSRATSLGFHSRATSSGIPFSGLLPWDSILRAIPFLRATSSGISISDSSRAIPFSGLLTLRIPFLRATYPGDSISRATSSGIPSGYPGIPFSGYTGFHPYFLSGYVHSPGYFLWDSILSGYFLWDFHFSALPISRATSLGFHSPGYLPGIPFSGLLTLIPFLGGYWIPLGAFIPSGYLPWDSISRATSSGIPFLGLLPLGFHSPGYFLWDSIPRATSSGIPFLGLLPLGLLTLGIPFSGLLTLGFFPTYLGFHSSATSLWIPIPGLLTLGFHSRAFYPGTRYQVQQCLCFVSSR</sequence>
<feature type="transmembrane region" description="Helical" evidence="1">
    <location>
        <begin position="602"/>
        <end position="624"/>
    </location>
</feature>
<reference evidence="2 3" key="1">
    <citation type="submission" date="2018-04" db="EMBL/GenBank/DDBJ databases">
        <authorList>
            <person name="Zhang X."/>
            <person name="Yuan J."/>
            <person name="Li F."/>
            <person name="Xiang J."/>
        </authorList>
    </citation>
    <scope>NUCLEOTIDE SEQUENCE [LARGE SCALE GENOMIC DNA]</scope>
    <source>
        <tissue evidence="2">Muscle</tissue>
    </source>
</reference>
<feature type="transmembrane region" description="Helical" evidence="1">
    <location>
        <begin position="21"/>
        <end position="39"/>
    </location>
</feature>
<evidence type="ECO:0000256" key="1">
    <source>
        <dbReference type="SAM" id="Phobius"/>
    </source>
</evidence>
<evidence type="ECO:0000313" key="2">
    <source>
        <dbReference type="EMBL" id="ROT70966.1"/>
    </source>
</evidence>
<keyword evidence="1" id="KW-0812">Transmembrane</keyword>
<feature type="transmembrane region" description="Helical" evidence="1">
    <location>
        <begin position="353"/>
        <end position="374"/>
    </location>
</feature>
<dbReference type="STRING" id="6689.A0A3R7NZ90"/>
<reference evidence="2 3" key="2">
    <citation type="submission" date="2019-01" db="EMBL/GenBank/DDBJ databases">
        <title>The decoding of complex shrimp genome reveals the adaptation for benthos swimmer, frequently molting mechanism and breeding impact on genome.</title>
        <authorList>
            <person name="Sun Y."/>
            <person name="Gao Y."/>
            <person name="Yu Y."/>
        </authorList>
    </citation>
    <scope>NUCLEOTIDE SEQUENCE [LARGE SCALE GENOMIC DNA]</scope>
    <source>
        <tissue evidence="2">Muscle</tissue>
    </source>
</reference>
<dbReference type="EMBL" id="QCYY01002364">
    <property type="protein sequence ID" value="ROT70966.1"/>
    <property type="molecule type" value="Genomic_DNA"/>
</dbReference>
<comment type="caution">
    <text evidence="2">The sequence shown here is derived from an EMBL/GenBank/DDBJ whole genome shotgun (WGS) entry which is preliminary data.</text>
</comment>
<feature type="transmembrane region" description="Helical" evidence="1">
    <location>
        <begin position="644"/>
        <end position="666"/>
    </location>
</feature>
<protein>
    <submittedName>
        <fullName evidence="2">Uncharacterized protein</fullName>
    </submittedName>
</protein>
<dbReference type="AlphaFoldDB" id="A0A3R7NZ90"/>
<gene>
    <name evidence="2" type="ORF">C7M84_010713</name>
</gene>
<feature type="transmembrane region" description="Helical" evidence="1">
    <location>
        <begin position="51"/>
        <end position="69"/>
    </location>
</feature>
<feature type="transmembrane region" description="Helical" evidence="1">
    <location>
        <begin position="131"/>
        <end position="150"/>
    </location>
</feature>
<feature type="non-terminal residue" evidence="2">
    <location>
        <position position="751"/>
    </location>
</feature>
<name>A0A3R7NZ90_PENVA</name>
<feature type="transmembrane region" description="Helical" evidence="1">
    <location>
        <begin position="709"/>
        <end position="728"/>
    </location>
</feature>